<evidence type="ECO:0000259" key="1">
    <source>
        <dbReference type="SMART" id="SM00460"/>
    </source>
</evidence>
<dbReference type="Pfam" id="PF01841">
    <property type="entry name" value="Transglut_core"/>
    <property type="match status" value="1"/>
</dbReference>
<keyword evidence="3" id="KW-1185">Reference proteome</keyword>
<dbReference type="PANTHER" id="PTHR33490">
    <property type="entry name" value="BLR5614 PROTEIN-RELATED"/>
    <property type="match status" value="1"/>
</dbReference>
<dbReference type="SUPFAM" id="SSF54001">
    <property type="entry name" value="Cysteine proteinases"/>
    <property type="match status" value="1"/>
</dbReference>
<evidence type="ECO:0000313" key="3">
    <source>
        <dbReference type="Proteomes" id="UP000249590"/>
    </source>
</evidence>
<protein>
    <submittedName>
        <fullName evidence="2">Transglutaminase</fullName>
    </submittedName>
</protein>
<dbReference type="EMBL" id="QHHQ01000018">
    <property type="protein sequence ID" value="RAH95929.1"/>
    <property type="molecule type" value="Genomic_DNA"/>
</dbReference>
<proteinExistence type="predicted"/>
<evidence type="ECO:0000313" key="2">
    <source>
        <dbReference type="EMBL" id="RAH95929.1"/>
    </source>
</evidence>
<dbReference type="InterPro" id="IPR002931">
    <property type="entry name" value="Transglutaminase-like"/>
</dbReference>
<dbReference type="AlphaFoldDB" id="A0A8B2NNE9"/>
<organism evidence="2 3">
    <name type="scientific">Acuticoccus sediminis</name>
    <dbReference type="NCBI Taxonomy" id="2184697"/>
    <lineage>
        <taxon>Bacteria</taxon>
        <taxon>Pseudomonadati</taxon>
        <taxon>Pseudomonadota</taxon>
        <taxon>Alphaproteobacteria</taxon>
        <taxon>Hyphomicrobiales</taxon>
        <taxon>Amorphaceae</taxon>
        <taxon>Acuticoccus</taxon>
    </lineage>
</organism>
<dbReference type="Gene3D" id="2.60.40.2250">
    <property type="match status" value="1"/>
</dbReference>
<sequence>MFIRAGFEITITCDAPTPLLLALSPHSTYPNRIVGNAGVRTTPSVPTTAFVDGFGNWRTRLVAPVGELTLSSDILVEDSGAPDRFNWDARQHEVADLPSDTLTFLTASRYCEVDELVARAWELFGSVPPGWARVQAISNFVHNHLTFGYGFGRSTKTAVDAMREKTGVCRDFAQLSLALCRAMNIPARYASGYLGDVGVPDSGPADFCAWIEVFLEGEWYTFDARYNTPRIGRILLVRGQDAADVPMITAFGSYRMSLFRVWCDEVSGTTSEADRLAMLQSLPDSQPLTLAAE</sequence>
<dbReference type="PANTHER" id="PTHR33490:SF12">
    <property type="entry name" value="BLL5557 PROTEIN"/>
    <property type="match status" value="1"/>
</dbReference>
<accession>A0A8B2NNE9</accession>
<dbReference type="Proteomes" id="UP000249590">
    <property type="component" value="Unassembled WGS sequence"/>
</dbReference>
<dbReference type="OrthoDB" id="5438043at2"/>
<dbReference type="InterPro" id="IPR038765">
    <property type="entry name" value="Papain-like_cys_pep_sf"/>
</dbReference>
<dbReference type="RefSeq" id="WP_111352689.1">
    <property type="nucleotide sequence ID" value="NZ_QHHQ01000018.1"/>
</dbReference>
<gene>
    <name evidence="2" type="ORF">DLJ53_33555</name>
</gene>
<dbReference type="SMART" id="SM00460">
    <property type="entry name" value="TGc"/>
    <property type="match status" value="1"/>
</dbReference>
<comment type="caution">
    <text evidence="2">The sequence shown here is derived from an EMBL/GenBank/DDBJ whole genome shotgun (WGS) entry which is preliminary data.</text>
</comment>
<feature type="domain" description="Transglutaminase-like" evidence="1">
    <location>
        <begin position="161"/>
        <end position="226"/>
    </location>
</feature>
<reference evidence="2 3" key="1">
    <citation type="submission" date="2018-05" db="EMBL/GenBank/DDBJ databases">
        <title>Acuticoccus sediminis sp. nov., isolated from deep-sea sediment of Indian Ocean.</title>
        <authorList>
            <person name="Liu X."/>
            <person name="Lai Q."/>
            <person name="Du Y."/>
            <person name="Sun F."/>
            <person name="Zhang X."/>
            <person name="Wang S."/>
            <person name="Shao Z."/>
        </authorList>
    </citation>
    <scope>NUCLEOTIDE SEQUENCE [LARGE SCALE GENOMIC DNA]</scope>
    <source>
        <strain evidence="2 3">PTG4-2</strain>
    </source>
</reference>
<dbReference type="Gene3D" id="3.10.620.30">
    <property type="match status" value="1"/>
</dbReference>
<name>A0A8B2NNE9_9HYPH</name>